<keyword evidence="6 7" id="KW-0472">Membrane</keyword>
<dbReference type="Pfam" id="PF07681">
    <property type="entry name" value="DoxX"/>
    <property type="match status" value="1"/>
</dbReference>
<evidence type="ECO:0000256" key="2">
    <source>
        <dbReference type="ARBA" id="ARBA00006679"/>
    </source>
</evidence>
<evidence type="ECO:0000256" key="4">
    <source>
        <dbReference type="ARBA" id="ARBA00022692"/>
    </source>
</evidence>
<dbReference type="PANTHER" id="PTHR33452:SF1">
    <property type="entry name" value="INNER MEMBRANE PROTEIN YPHA-RELATED"/>
    <property type="match status" value="1"/>
</dbReference>
<accession>A0A0P6WBN4</accession>
<evidence type="ECO:0000256" key="3">
    <source>
        <dbReference type="ARBA" id="ARBA00022475"/>
    </source>
</evidence>
<dbReference type="PANTHER" id="PTHR33452">
    <property type="entry name" value="OXIDOREDUCTASE CATD-RELATED"/>
    <property type="match status" value="1"/>
</dbReference>
<dbReference type="Proteomes" id="UP000048984">
    <property type="component" value="Unassembled WGS sequence"/>
</dbReference>
<dbReference type="InterPro" id="IPR032808">
    <property type="entry name" value="DoxX"/>
</dbReference>
<protein>
    <submittedName>
        <fullName evidence="8">LysR family transcriptional regulator</fullName>
    </submittedName>
</protein>
<proteinExistence type="inferred from homology"/>
<name>A0A0P6WBN4_9HYPH</name>
<reference evidence="8 9" key="1">
    <citation type="submission" date="2015-09" db="EMBL/GenBank/DDBJ databases">
        <authorList>
            <person name="Jackson K.R."/>
            <person name="Lunt B.L."/>
            <person name="Fisher J.N.B."/>
            <person name="Gardner A.V."/>
            <person name="Bailey M.E."/>
            <person name="Deus L.M."/>
            <person name="Earl A.S."/>
            <person name="Gibby P.D."/>
            <person name="Hartmann K.A."/>
            <person name="Liu J.E."/>
            <person name="Manci A.M."/>
            <person name="Nielsen D.A."/>
            <person name="Solomon M.B."/>
            <person name="Breakwell D.P."/>
            <person name="Burnett S.H."/>
            <person name="Grose J.H."/>
        </authorList>
    </citation>
    <scope>NUCLEOTIDE SEQUENCE [LARGE SCALE GENOMIC DNA]</scope>
    <source>
        <strain evidence="8 9">16</strain>
    </source>
</reference>
<sequence>MNRLDPAYGALALRLALGVMALSHGLLKVLVFTIPGTVGYFGSLGLPAIAAYATIALEVGGGLALIAGVLVRPIAALYVPLMLGAAIFGHGGNGWVFSAPNGGWEYPVFLAVASLAQVFLGAGAFALLPEAGRKPAFA</sequence>
<evidence type="ECO:0000256" key="7">
    <source>
        <dbReference type="SAM" id="Phobius"/>
    </source>
</evidence>
<evidence type="ECO:0000256" key="1">
    <source>
        <dbReference type="ARBA" id="ARBA00004651"/>
    </source>
</evidence>
<organism evidence="8 9">
    <name type="scientific">Prosthecodimorpha hirschii</name>
    <dbReference type="NCBI Taxonomy" id="665126"/>
    <lineage>
        <taxon>Bacteria</taxon>
        <taxon>Pseudomonadati</taxon>
        <taxon>Pseudomonadota</taxon>
        <taxon>Alphaproteobacteria</taxon>
        <taxon>Hyphomicrobiales</taxon>
        <taxon>Ancalomicrobiaceae</taxon>
        <taxon>Prosthecodimorpha</taxon>
    </lineage>
</organism>
<feature type="transmembrane region" description="Helical" evidence="7">
    <location>
        <begin position="108"/>
        <end position="128"/>
    </location>
</feature>
<dbReference type="AlphaFoldDB" id="A0A0P6WBN4"/>
<keyword evidence="3" id="KW-1003">Cell membrane</keyword>
<dbReference type="STRING" id="665126.ABB55_19880"/>
<feature type="transmembrane region" description="Helical" evidence="7">
    <location>
        <begin position="46"/>
        <end position="70"/>
    </location>
</feature>
<gene>
    <name evidence="8" type="ORF">ABB55_19880</name>
</gene>
<keyword evidence="9" id="KW-1185">Reference proteome</keyword>
<dbReference type="OrthoDB" id="5382961at2"/>
<dbReference type="EMBL" id="LJYW01000001">
    <property type="protein sequence ID" value="KPL54195.1"/>
    <property type="molecule type" value="Genomic_DNA"/>
</dbReference>
<evidence type="ECO:0000256" key="6">
    <source>
        <dbReference type="ARBA" id="ARBA00023136"/>
    </source>
</evidence>
<dbReference type="RefSeq" id="WP_054360363.1">
    <property type="nucleotide sequence ID" value="NZ_JAPCYQ010000001.1"/>
</dbReference>
<comment type="caution">
    <text evidence="8">The sequence shown here is derived from an EMBL/GenBank/DDBJ whole genome shotgun (WGS) entry which is preliminary data.</text>
</comment>
<feature type="transmembrane region" description="Helical" evidence="7">
    <location>
        <begin position="77"/>
        <end position="96"/>
    </location>
</feature>
<keyword evidence="5 7" id="KW-1133">Transmembrane helix</keyword>
<dbReference type="GO" id="GO:0005886">
    <property type="term" value="C:plasma membrane"/>
    <property type="evidence" value="ECO:0007669"/>
    <property type="project" value="UniProtKB-SubCell"/>
</dbReference>
<dbReference type="InterPro" id="IPR051907">
    <property type="entry name" value="DoxX-like_oxidoreductase"/>
</dbReference>
<evidence type="ECO:0000256" key="5">
    <source>
        <dbReference type="ARBA" id="ARBA00022989"/>
    </source>
</evidence>
<comment type="subcellular location">
    <subcellularLocation>
        <location evidence="1">Cell membrane</location>
        <topology evidence="1">Multi-pass membrane protein</topology>
    </subcellularLocation>
</comment>
<keyword evidence="4 7" id="KW-0812">Transmembrane</keyword>
<comment type="similarity">
    <text evidence="2">Belongs to the DoxX family.</text>
</comment>
<evidence type="ECO:0000313" key="8">
    <source>
        <dbReference type="EMBL" id="KPL54195.1"/>
    </source>
</evidence>
<evidence type="ECO:0000313" key="9">
    <source>
        <dbReference type="Proteomes" id="UP000048984"/>
    </source>
</evidence>
<reference evidence="8 9" key="2">
    <citation type="submission" date="2015-10" db="EMBL/GenBank/DDBJ databases">
        <title>Draft Genome Sequence of Prosthecomicrobium hirschii ATCC 27832.</title>
        <authorList>
            <person name="Daniel J."/>
            <person name="Givan S.A."/>
            <person name="Brun Y.V."/>
            <person name="Brown P.J."/>
        </authorList>
    </citation>
    <scope>NUCLEOTIDE SEQUENCE [LARGE SCALE GENOMIC DNA]</scope>
    <source>
        <strain evidence="8 9">16</strain>
    </source>
</reference>
<feature type="transmembrane region" description="Helical" evidence="7">
    <location>
        <begin position="12"/>
        <end position="34"/>
    </location>
</feature>